<evidence type="ECO:0000313" key="3">
    <source>
        <dbReference type="EMBL" id="MEL4454910.1"/>
    </source>
</evidence>
<dbReference type="RefSeq" id="WP_342158626.1">
    <property type="nucleotide sequence ID" value="NZ_JBCDNA010000001.1"/>
</dbReference>
<dbReference type="InterPro" id="IPR050072">
    <property type="entry name" value="Peptidase_M20A"/>
</dbReference>
<dbReference type="EMBL" id="JBCDNA010000001">
    <property type="protein sequence ID" value="MEL4454910.1"/>
    <property type="molecule type" value="Genomic_DNA"/>
</dbReference>
<keyword evidence="4" id="KW-1185">Reference proteome</keyword>
<evidence type="ECO:0000256" key="1">
    <source>
        <dbReference type="ARBA" id="ARBA00022801"/>
    </source>
</evidence>
<dbReference type="Gene3D" id="1.10.150.900">
    <property type="match status" value="1"/>
</dbReference>
<dbReference type="PANTHER" id="PTHR43808">
    <property type="entry name" value="ACETYLORNITHINE DEACETYLASE"/>
    <property type="match status" value="1"/>
</dbReference>
<dbReference type="SUPFAM" id="SSF53187">
    <property type="entry name" value="Zn-dependent exopeptidases"/>
    <property type="match status" value="1"/>
</dbReference>
<keyword evidence="1" id="KW-0378">Hydrolase</keyword>
<proteinExistence type="predicted"/>
<dbReference type="PANTHER" id="PTHR43808:SF8">
    <property type="entry name" value="PEPTIDASE M20 DIMERISATION DOMAIN-CONTAINING PROTEIN"/>
    <property type="match status" value="1"/>
</dbReference>
<dbReference type="Proteomes" id="UP001474120">
    <property type="component" value="Unassembled WGS sequence"/>
</dbReference>
<evidence type="ECO:0000256" key="2">
    <source>
        <dbReference type="ARBA" id="ARBA00022833"/>
    </source>
</evidence>
<dbReference type="Pfam" id="PF01546">
    <property type="entry name" value="Peptidase_M20"/>
    <property type="match status" value="1"/>
</dbReference>
<dbReference type="InterPro" id="IPR002933">
    <property type="entry name" value="Peptidase_M20"/>
</dbReference>
<protein>
    <submittedName>
        <fullName evidence="3">M20/M25/M40 family metallo-hydrolase</fullName>
    </submittedName>
</protein>
<name>A0ABU9KXI9_9FLAO</name>
<keyword evidence="2" id="KW-0862">Zinc</keyword>
<accession>A0ABU9KXI9</accession>
<comment type="caution">
    <text evidence="3">The sequence shown here is derived from an EMBL/GenBank/DDBJ whole genome shotgun (WGS) entry which is preliminary data.</text>
</comment>
<evidence type="ECO:0000313" key="4">
    <source>
        <dbReference type="Proteomes" id="UP001474120"/>
    </source>
</evidence>
<dbReference type="Gene3D" id="3.40.630.10">
    <property type="entry name" value="Zn peptidases"/>
    <property type="match status" value="1"/>
</dbReference>
<gene>
    <name evidence="3" type="ORF">AABB81_03320</name>
</gene>
<organism evidence="3 4">
    <name type="scientific">Lutimonas vermicola</name>
    <dbReference type="NCBI Taxonomy" id="414288"/>
    <lineage>
        <taxon>Bacteria</taxon>
        <taxon>Pseudomonadati</taxon>
        <taxon>Bacteroidota</taxon>
        <taxon>Flavobacteriia</taxon>
        <taxon>Flavobacteriales</taxon>
        <taxon>Flavobacteriaceae</taxon>
        <taxon>Lutimonas</taxon>
    </lineage>
</organism>
<sequence length="465" mass="51903">MKYAISFILIFSHICLSAQYRQVKSLDGEPVKVETILQQYIQIPSVSGQEKMAGDFLKTICRNNGLYIAEFGNEDGNYNFAASVFPLSSGKPNIIFLNHIDVVPESKSDDRDPYSGAIKDEVVYGRGAIDNKGAAIMQLYGILKLLKEEDISNSPYNISLLAVSCEEIQCAGGATYVIEQHLSELNPAVIFGEGPSELTSLMEGDFKQPVFGISVVHKKPLWLALELESKTVGHGSITPLTYANKELVAALERITKKKPKAIYNDVNIKFLKDMAAHHKGAKKMVLKHPRLFRPLLTGQLRSHPELFSLFTNTITLTNIYSNSKAVNKLSSLAGAHLDCRLLPETNEQEFLYMIKKRLKNDNIKVTVLKTLPDNQASDPETVYFKNLSEAIKNKYPSSMTIDMMMPNINDLGAFRAKGVPAYGTLPIFCDVEEIRSVHGKDEHLHLDSLYNGADVYCDFLKRMTQ</sequence>
<reference evidence="3 4" key="1">
    <citation type="submission" date="2024-04" db="EMBL/GenBank/DDBJ databases">
        <title>whole genome sequencing of Lutimonas vermicola strain IMCC1616.</title>
        <authorList>
            <person name="Bae S.S."/>
        </authorList>
    </citation>
    <scope>NUCLEOTIDE SEQUENCE [LARGE SCALE GENOMIC DNA]</scope>
    <source>
        <strain evidence="3 4">IMCC1616</strain>
    </source>
</reference>